<evidence type="ECO:0000256" key="11">
    <source>
        <dbReference type="ARBA" id="ARBA00023027"/>
    </source>
</evidence>
<reference evidence="17" key="1">
    <citation type="journal article" date="2017" name="Mol. Phylogenet. Evol.">
        <title>Curious bivalves: Systematic utility and unusual properties of anomalodesmatan mitochondrial genomes.</title>
        <authorList>
            <person name="Williams S.T."/>
            <person name="Foster P.G."/>
            <person name="Hughes C."/>
            <person name="Harper E.M."/>
            <person name="Taylor J.D."/>
            <person name="Littlewood D.T."/>
            <person name="Dyal P."/>
            <person name="Hopkins K.P."/>
            <person name="Briscoe A.G."/>
        </authorList>
    </citation>
    <scope>NUCLEOTIDE SEQUENCE</scope>
</reference>
<keyword evidence="12 17" id="KW-0496">Mitochondrion</keyword>
<feature type="transmembrane region" description="Helical" evidence="16">
    <location>
        <begin position="132"/>
        <end position="152"/>
    </location>
</feature>
<evidence type="ECO:0000256" key="8">
    <source>
        <dbReference type="ARBA" id="ARBA00022967"/>
    </source>
</evidence>
<organism evidence="17">
    <name type="scientific">Myadora brevis</name>
    <dbReference type="NCBI Taxonomy" id="457650"/>
    <lineage>
        <taxon>Eukaryota</taxon>
        <taxon>Metazoa</taxon>
        <taxon>Spiralia</taxon>
        <taxon>Lophotrochozoa</taxon>
        <taxon>Mollusca</taxon>
        <taxon>Bivalvia</taxon>
        <taxon>Autobranchia</taxon>
        <taxon>Heteroconchia</taxon>
        <taxon>Euheterodonta</taxon>
        <taxon>Anomalodesmata</taxon>
        <taxon>Pandoroidea</taxon>
        <taxon>Myochamidae</taxon>
        <taxon>Myadora</taxon>
    </lineage>
</organism>
<gene>
    <name evidence="17" type="primary">ND6</name>
</gene>
<evidence type="ECO:0000256" key="10">
    <source>
        <dbReference type="ARBA" id="ARBA00022989"/>
    </source>
</evidence>
<dbReference type="GO" id="GO:0031966">
    <property type="term" value="C:mitochondrial membrane"/>
    <property type="evidence" value="ECO:0007669"/>
    <property type="project" value="UniProtKB-SubCell"/>
</dbReference>
<evidence type="ECO:0000256" key="15">
    <source>
        <dbReference type="ARBA" id="ARBA00049551"/>
    </source>
</evidence>
<evidence type="ECO:0000256" key="9">
    <source>
        <dbReference type="ARBA" id="ARBA00022982"/>
    </source>
</evidence>
<feature type="transmembrane region" description="Helical" evidence="16">
    <location>
        <begin position="80"/>
        <end position="103"/>
    </location>
</feature>
<keyword evidence="13 16" id="KW-0472">Membrane</keyword>
<evidence type="ECO:0000256" key="7">
    <source>
        <dbReference type="ARBA" id="ARBA00022692"/>
    </source>
</evidence>
<evidence type="ECO:0000256" key="1">
    <source>
        <dbReference type="ARBA" id="ARBA00004225"/>
    </source>
</evidence>
<keyword evidence="6" id="KW-0679">Respiratory chain</keyword>
<keyword evidence="5" id="KW-0813">Transport</keyword>
<dbReference type="GeneID" id="32229742"/>
<comment type="catalytic activity">
    <reaction evidence="15">
        <text>a ubiquinone + NADH + 5 H(+)(in) = a ubiquinol + NAD(+) + 4 H(+)(out)</text>
        <dbReference type="Rhea" id="RHEA:29091"/>
        <dbReference type="Rhea" id="RHEA-COMP:9565"/>
        <dbReference type="Rhea" id="RHEA-COMP:9566"/>
        <dbReference type="ChEBI" id="CHEBI:15378"/>
        <dbReference type="ChEBI" id="CHEBI:16389"/>
        <dbReference type="ChEBI" id="CHEBI:17976"/>
        <dbReference type="ChEBI" id="CHEBI:57540"/>
        <dbReference type="ChEBI" id="CHEBI:57945"/>
        <dbReference type="EC" id="7.1.1.2"/>
    </reaction>
</comment>
<evidence type="ECO:0000256" key="2">
    <source>
        <dbReference type="ARBA" id="ARBA00005698"/>
    </source>
</evidence>
<dbReference type="InterPro" id="IPR050269">
    <property type="entry name" value="ComplexI_Subunit6"/>
</dbReference>
<keyword evidence="10 16" id="KW-1133">Transmembrane helix</keyword>
<comment type="similarity">
    <text evidence="2">Belongs to the complex I subunit 6 family.</text>
</comment>
<proteinExistence type="inferred from homology"/>
<protein>
    <recommendedName>
        <fullName evidence="4">NADH-ubiquinone oxidoreductase chain 6</fullName>
        <ecNumber evidence="3">7.1.1.2</ecNumber>
    </recommendedName>
    <alternativeName>
        <fullName evidence="14">NADH dehydrogenase subunit 6</fullName>
    </alternativeName>
</protein>
<feature type="transmembrane region" description="Helical" evidence="16">
    <location>
        <begin position="23"/>
        <end position="41"/>
    </location>
</feature>
<geneLocation type="mitochondrion" evidence="17"/>
<evidence type="ECO:0000256" key="12">
    <source>
        <dbReference type="ARBA" id="ARBA00023128"/>
    </source>
</evidence>
<evidence type="ECO:0000256" key="5">
    <source>
        <dbReference type="ARBA" id="ARBA00022448"/>
    </source>
</evidence>
<evidence type="ECO:0000256" key="6">
    <source>
        <dbReference type="ARBA" id="ARBA00022660"/>
    </source>
</evidence>
<dbReference type="CTD" id="4541"/>
<dbReference type="EC" id="7.1.1.2" evidence="3"/>
<evidence type="ECO:0000256" key="13">
    <source>
        <dbReference type="ARBA" id="ARBA00023136"/>
    </source>
</evidence>
<evidence type="ECO:0000256" key="14">
    <source>
        <dbReference type="ARBA" id="ARBA00031019"/>
    </source>
</evidence>
<keyword evidence="8" id="KW-1278">Translocase</keyword>
<accession>A0A1U9XPJ1</accession>
<keyword evidence="9" id="KW-0249">Electron transport</keyword>
<feature type="transmembrane region" description="Helical" evidence="16">
    <location>
        <begin position="47"/>
        <end position="68"/>
    </location>
</feature>
<comment type="subcellular location">
    <subcellularLocation>
        <location evidence="1">Mitochondrion membrane</location>
        <topology evidence="1">Multi-pass membrane protein</topology>
    </subcellularLocation>
</comment>
<evidence type="ECO:0000256" key="4">
    <source>
        <dbReference type="ARBA" id="ARBA00021095"/>
    </source>
</evidence>
<dbReference type="PANTHER" id="PTHR11435:SF1">
    <property type="entry name" value="NADH-UBIQUINONE OXIDOREDUCTASE CHAIN 6"/>
    <property type="match status" value="1"/>
</dbReference>
<dbReference type="RefSeq" id="YP_009353861.1">
    <property type="nucleotide sequence ID" value="NC_034303.1"/>
</dbReference>
<dbReference type="GO" id="GO:0008137">
    <property type="term" value="F:NADH dehydrogenase (ubiquinone) activity"/>
    <property type="evidence" value="ECO:0007669"/>
    <property type="project" value="UniProtKB-EC"/>
</dbReference>
<dbReference type="EMBL" id="KX815961">
    <property type="protein sequence ID" value="AQZ26166.1"/>
    <property type="molecule type" value="Genomic_DNA"/>
</dbReference>
<dbReference type="PANTHER" id="PTHR11435">
    <property type="entry name" value="NADH UBIQUINONE OXIDOREDUCTASE SUBUNIT ND6"/>
    <property type="match status" value="1"/>
</dbReference>
<name>A0A1U9XPJ1_9BIVA</name>
<keyword evidence="7 16" id="KW-0812">Transmembrane</keyword>
<evidence type="ECO:0000313" key="17">
    <source>
        <dbReference type="EMBL" id="AQZ26166.1"/>
    </source>
</evidence>
<sequence>MVSFFFCLVVGVTSVFIRLNHPLSMGAMILLLSGLSSILIGMEVSSWFGYVIFLIYVGALLVMFAYVAALAPNPEFKLSFLFFVFMVGIIVFCYLISLVYWPFSESQVLNLVGFIYGNSNVQSSMASSDGSFVLVGLGVLLLLVLVVVCKICRFYKGPLRLF</sequence>
<keyword evidence="11" id="KW-0520">NAD</keyword>
<evidence type="ECO:0000256" key="3">
    <source>
        <dbReference type="ARBA" id="ARBA00012944"/>
    </source>
</evidence>
<evidence type="ECO:0000256" key="16">
    <source>
        <dbReference type="SAM" id="Phobius"/>
    </source>
</evidence>
<dbReference type="AlphaFoldDB" id="A0A1U9XPJ1"/>